<accession>A0A0F9HYN6</accession>
<evidence type="ECO:0000313" key="1">
    <source>
        <dbReference type="EMBL" id="KKM20272.1"/>
    </source>
</evidence>
<dbReference type="InterPro" id="IPR017853">
    <property type="entry name" value="GH"/>
</dbReference>
<dbReference type="AlphaFoldDB" id="A0A0F9HYN6"/>
<reference evidence="1" key="1">
    <citation type="journal article" date="2015" name="Nature">
        <title>Complex archaea that bridge the gap between prokaryotes and eukaryotes.</title>
        <authorList>
            <person name="Spang A."/>
            <person name="Saw J.H."/>
            <person name="Jorgensen S.L."/>
            <person name="Zaremba-Niedzwiedzka K."/>
            <person name="Martijn J."/>
            <person name="Lind A.E."/>
            <person name="van Eijk R."/>
            <person name="Schleper C."/>
            <person name="Guy L."/>
            <person name="Ettema T.J."/>
        </authorList>
    </citation>
    <scope>NUCLEOTIDE SEQUENCE</scope>
</reference>
<dbReference type="SUPFAM" id="SSF51445">
    <property type="entry name" value="(Trans)glycosidases"/>
    <property type="match status" value="1"/>
</dbReference>
<protein>
    <submittedName>
        <fullName evidence="1">Uncharacterized protein</fullName>
    </submittedName>
</protein>
<comment type="caution">
    <text evidence="1">The sequence shown here is derived from an EMBL/GenBank/DDBJ whole genome shotgun (WGS) entry which is preliminary data.</text>
</comment>
<dbReference type="Gene3D" id="3.20.20.80">
    <property type="entry name" value="Glycosidases"/>
    <property type="match status" value="1"/>
</dbReference>
<sequence>MDVDEFVAQNPNVKFVMLRATLVNGLPDVSYKHYADAFSKYPDITVVAYLWPNPLRADMLARWTTALETAEEMPDGLMVDFELTFHQTDDVLTANAEQSFQDVATFGIPYFGYTRGNWWEQHIKTTVEVGRMFIIAHYPYFLIDGKWQQSKRHSDLHKNLPIHNNFTPYLGRIKPEQVLGWQFSAKGKLPPHAPHDMDLDSMHRARVAAHFGEPAPPPPPPSADTVVVNYSVTPAHVAVEFKEI</sequence>
<organism evidence="1">
    <name type="scientific">marine sediment metagenome</name>
    <dbReference type="NCBI Taxonomy" id="412755"/>
    <lineage>
        <taxon>unclassified sequences</taxon>
        <taxon>metagenomes</taxon>
        <taxon>ecological metagenomes</taxon>
    </lineage>
</organism>
<gene>
    <name evidence="1" type="ORF">LCGC14_1647150</name>
</gene>
<dbReference type="EMBL" id="LAZR01013803">
    <property type="protein sequence ID" value="KKM20272.1"/>
    <property type="molecule type" value="Genomic_DNA"/>
</dbReference>
<name>A0A0F9HYN6_9ZZZZ</name>
<proteinExistence type="predicted"/>